<evidence type="ECO:0000313" key="3">
    <source>
        <dbReference type="EMBL" id="JAG22675.1"/>
    </source>
</evidence>
<protein>
    <submittedName>
        <fullName evidence="3">Gag-Pol polyprotein</fullName>
    </submittedName>
</protein>
<feature type="domain" description="Retropepsins" evidence="2">
    <location>
        <begin position="24"/>
        <end position="126"/>
    </location>
</feature>
<reference evidence="3" key="1">
    <citation type="journal article" date="2014" name="PLoS ONE">
        <title>Transcriptome-Based Identification of ABC Transporters in the Western Tarnished Plant Bug Lygus hesperus.</title>
        <authorList>
            <person name="Hull J.J."/>
            <person name="Chaney K."/>
            <person name="Geib S.M."/>
            <person name="Fabrick J.A."/>
            <person name="Brent C.S."/>
            <person name="Walsh D."/>
            <person name="Lavine L.C."/>
        </authorList>
    </citation>
    <scope>NUCLEOTIDE SEQUENCE</scope>
</reference>
<evidence type="ECO:0000256" key="1">
    <source>
        <dbReference type="ARBA" id="ARBA00022801"/>
    </source>
</evidence>
<accession>A0A0A9XZI7</accession>
<organism evidence="3">
    <name type="scientific">Lygus hesperus</name>
    <name type="common">Western plant bug</name>
    <dbReference type="NCBI Taxonomy" id="30085"/>
    <lineage>
        <taxon>Eukaryota</taxon>
        <taxon>Metazoa</taxon>
        <taxon>Ecdysozoa</taxon>
        <taxon>Arthropoda</taxon>
        <taxon>Hexapoda</taxon>
        <taxon>Insecta</taxon>
        <taxon>Pterygota</taxon>
        <taxon>Neoptera</taxon>
        <taxon>Paraneoptera</taxon>
        <taxon>Hemiptera</taxon>
        <taxon>Heteroptera</taxon>
        <taxon>Panheteroptera</taxon>
        <taxon>Cimicomorpha</taxon>
        <taxon>Miridae</taxon>
        <taxon>Mirini</taxon>
        <taxon>Lygus</taxon>
    </lineage>
</organism>
<dbReference type="CDD" id="cd00303">
    <property type="entry name" value="retropepsin_like"/>
    <property type="match status" value="1"/>
</dbReference>
<reference evidence="3" key="2">
    <citation type="submission" date="2014-07" db="EMBL/GenBank/DDBJ databases">
        <authorList>
            <person name="Hull J."/>
        </authorList>
    </citation>
    <scope>NUCLEOTIDE SEQUENCE</scope>
</reference>
<dbReference type="SUPFAM" id="SSF50630">
    <property type="entry name" value="Acid proteases"/>
    <property type="match status" value="1"/>
</dbReference>
<dbReference type="AlphaFoldDB" id="A0A0A9XZI7"/>
<keyword evidence="1" id="KW-0378">Hydrolase</keyword>
<proteinExistence type="predicted"/>
<dbReference type="InterPro" id="IPR021109">
    <property type="entry name" value="Peptidase_aspartic_dom_sf"/>
</dbReference>
<feature type="non-terminal residue" evidence="3">
    <location>
        <position position="327"/>
    </location>
</feature>
<dbReference type="Pfam" id="PF00077">
    <property type="entry name" value="RVP"/>
    <property type="match status" value="1"/>
</dbReference>
<evidence type="ECO:0000259" key="2">
    <source>
        <dbReference type="Pfam" id="PF00077"/>
    </source>
</evidence>
<name>A0A0A9XZI7_LYGHE</name>
<feature type="non-terminal residue" evidence="3">
    <location>
        <position position="1"/>
    </location>
</feature>
<dbReference type="Gene3D" id="2.40.70.10">
    <property type="entry name" value="Acid Proteases"/>
    <property type="match status" value="1"/>
</dbReference>
<gene>
    <name evidence="3" type="ORF">CM83_12679</name>
</gene>
<dbReference type="EMBL" id="GBHO01020929">
    <property type="protein sequence ID" value="JAG22675.1"/>
    <property type="molecule type" value="Transcribed_RNA"/>
</dbReference>
<dbReference type="GO" id="GO:0016787">
    <property type="term" value="F:hydrolase activity"/>
    <property type="evidence" value="ECO:0007669"/>
    <property type="project" value="UniProtKB-KW"/>
</dbReference>
<sequence>FEYHEMFLEDLDQPRRREQPVFCPRINLRIGKMKLEALIDSGSVITAMSSEYFHTHKGKWKYEMMPAHNVKICGAVTGKSYVVKEQVMLDVLLQGKTVPMVFHLVRNLNEQVIIGVNILNQLKTIINFETQFVSMKTSDGVVAVEFVLKTISDHLCIITGDEGISSSPEPLVEENVKGGENDSDVMAKRDAYTQVDEDCIDSVFADGLDTHHKYTMTYLEPEHECALDIGELQEYLETDSDASWEDLDLMWDDSDLGGEVIGCISSVNPSDDFLSQVSEIRNGLNDSSLTTSQVEQVVELILRYKTIFRKEPGKLLGYVHEIKLSKE</sequence>
<dbReference type="InterPro" id="IPR018061">
    <property type="entry name" value="Retropepsins"/>
</dbReference>